<dbReference type="EMBL" id="HBGH01002517">
    <property type="protein sequence ID" value="CAD9226314.1"/>
    <property type="molecule type" value="Transcribed_RNA"/>
</dbReference>
<keyword evidence="4" id="KW-0560">Oxidoreductase</keyword>
<dbReference type="InterPro" id="IPR036396">
    <property type="entry name" value="Cyt_P450_sf"/>
</dbReference>
<dbReference type="AlphaFoldDB" id="A0A7S1T7L0"/>
<dbReference type="GO" id="GO:0020037">
    <property type="term" value="F:heme binding"/>
    <property type="evidence" value="ECO:0007669"/>
    <property type="project" value="InterPro"/>
</dbReference>
<keyword evidence="5 7" id="KW-0408">Iron</keyword>
<dbReference type="GO" id="GO:0005506">
    <property type="term" value="F:iron ion binding"/>
    <property type="evidence" value="ECO:0007669"/>
    <property type="project" value="InterPro"/>
</dbReference>
<dbReference type="InterPro" id="IPR001128">
    <property type="entry name" value="Cyt_P450"/>
</dbReference>
<keyword evidence="8" id="KW-0812">Transmembrane</keyword>
<evidence type="ECO:0000256" key="5">
    <source>
        <dbReference type="ARBA" id="ARBA00023004"/>
    </source>
</evidence>
<dbReference type="Gene3D" id="1.10.630.10">
    <property type="entry name" value="Cytochrome P450"/>
    <property type="match status" value="1"/>
</dbReference>
<dbReference type="InterPro" id="IPR050196">
    <property type="entry name" value="Cytochrome_P450_Monoox"/>
</dbReference>
<keyword evidence="2 7" id="KW-0349">Heme</keyword>
<feature type="transmembrane region" description="Helical" evidence="8">
    <location>
        <begin position="12"/>
        <end position="40"/>
    </location>
</feature>
<name>A0A7S1T7L0_9RHOD</name>
<dbReference type="PANTHER" id="PTHR24291">
    <property type="entry name" value="CYTOCHROME P450 FAMILY 4"/>
    <property type="match status" value="1"/>
</dbReference>
<dbReference type="PRINTS" id="PR00465">
    <property type="entry name" value="EP450IV"/>
</dbReference>
<dbReference type="InterPro" id="IPR002403">
    <property type="entry name" value="Cyt_P450_E_grp-IV"/>
</dbReference>
<dbReference type="SUPFAM" id="SSF48264">
    <property type="entry name" value="Cytochrome P450"/>
    <property type="match status" value="1"/>
</dbReference>
<sequence length="559" mass="63320">MLGSVTVMWRLVLGVVLVPVVVFFMVVVMVGLLLSVKWVGGEWERRSKLRHIPFCPILVSGGWSLTEWFEGHRIIGGGGHVSRMHRTWELQDAAASDIFLFWGLLRQPRVVVFDLDAVKDIMRKTSQWHKTPLSKKILGGILGEQGMLFTEGEVHKRQKRVVSPSFHQNAMSQTYEIFIEVSTRLVQRWMDLLENQSEREIDLVDEMADGSLQVICISAFGMSQAYLATVGKDVDSAFRAVFRPREQGPREVLISLVLGALFPPSILSILPIKALKDRQKAAKLIRRCVSEVIDARKSGSSESVSVRDLLESMLSSVVPEDERNGKPFLTESEVVDQCMNFMGAGQITTAFLMTWTLLRLATHRRCWDRIKGELRAEFPEGIRSAHDVARLDQLPYLDATVKESLRLHPPVTSTTRLAVTDVTVGKYQIPKGTIAFIPMHAIQLQKKLWDDDAHLFRPERWLEDAMKSRNPYCFLPFLYGDRACLGSRFATVEAKVFIAQIMIRDLQIKLKAGSEYRAYGLLQQVEGPHVVLTKSCKSESYHTITHETFSLHKEDDVST</sequence>
<organism evidence="9">
    <name type="scientific">Compsopogon caeruleus</name>
    <dbReference type="NCBI Taxonomy" id="31354"/>
    <lineage>
        <taxon>Eukaryota</taxon>
        <taxon>Rhodophyta</taxon>
        <taxon>Compsopogonophyceae</taxon>
        <taxon>Compsopogonales</taxon>
        <taxon>Compsopogonaceae</taxon>
        <taxon>Compsopogon</taxon>
    </lineage>
</organism>
<keyword evidence="8" id="KW-1133">Transmembrane helix</keyword>
<evidence type="ECO:0000256" key="1">
    <source>
        <dbReference type="ARBA" id="ARBA00010617"/>
    </source>
</evidence>
<keyword evidence="3 7" id="KW-0479">Metal-binding</keyword>
<evidence type="ECO:0000256" key="6">
    <source>
        <dbReference type="ARBA" id="ARBA00023033"/>
    </source>
</evidence>
<evidence type="ECO:0008006" key="10">
    <source>
        <dbReference type="Google" id="ProtNLM"/>
    </source>
</evidence>
<dbReference type="Pfam" id="PF00067">
    <property type="entry name" value="p450"/>
    <property type="match status" value="1"/>
</dbReference>
<feature type="binding site" description="axial binding residue" evidence="7">
    <location>
        <position position="484"/>
    </location>
    <ligand>
        <name>heme</name>
        <dbReference type="ChEBI" id="CHEBI:30413"/>
    </ligand>
    <ligandPart>
        <name>Fe</name>
        <dbReference type="ChEBI" id="CHEBI:18248"/>
    </ligandPart>
</feature>
<dbReference type="GO" id="GO:0016705">
    <property type="term" value="F:oxidoreductase activity, acting on paired donors, with incorporation or reduction of molecular oxygen"/>
    <property type="evidence" value="ECO:0007669"/>
    <property type="project" value="InterPro"/>
</dbReference>
<gene>
    <name evidence="9" type="ORF">CCAE0312_LOCUS1376</name>
</gene>
<dbReference type="GO" id="GO:0004497">
    <property type="term" value="F:monooxygenase activity"/>
    <property type="evidence" value="ECO:0007669"/>
    <property type="project" value="UniProtKB-KW"/>
</dbReference>
<comment type="cofactor">
    <cofactor evidence="7">
        <name>heme</name>
        <dbReference type="ChEBI" id="CHEBI:30413"/>
    </cofactor>
</comment>
<keyword evidence="8" id="KW-0472">Membrane</keyword>
<dbReference type="PANTHER" id="PTHR24291:SF50">
    <property type="entry name" value="BIFUNCTIONAL ALBAFLAVENONE MONOOXYGENASE_TERPENE SYNTHASE"/>
    <property type="match status" value="1"/>
</dbReference>
<protein>
    <recommendedName>
        <fullName evidence="10">Cytochrome P450</fullName>
    </recommendedName>
</protein>
<evidence type="ECO:0000256" key="2">
    <source>
        <dbReference type="ARBA" id="ARBA00022617"/>
    </source>
</evidence>
<comment type="similarity">
    <text evidence="1">Belongs to the cytochrome P450 family.</text>
</comment>
<evidence type="ECO:0000313" key="9">
    <source>
        <dbReference type="EMBL" id="CAD9226314.1"/>
    </source>
</evidence>
<reference evidence="9" key="1">
    <citation type="submission" date="2021-01" db="EMBL/GenBank/DDBJ databases">
        <authorList>
            <person name="Corre E."/>
            <person name="Pelletier E."/>
            <person name="Niang G."/>
            <person name="Scheremetjew M."/>
            <person name="Finn R."/>
            <person name="Kale V."/>
            <person name="Holt S."/>
            <person name="Cochrane G."/>
            <person name="Meng A."/>
            <person name="Brown T."/>
            <person name="Cohen L."/>
        </authorList>
    </citation>
    <scope>NUCLEOTIDE SEQUENCE</scope>
    <source>
        <strain evidence="9">SAG 36.94</strain>
    </source>
</reference>
<dbReference type="PRINTS" id="PR00385">
    <property type="entry name" value="P450"/>
</dbReference>
<evidence type="ECO:0000256" key="3">
    <source>
        <dbReference type="ARBA" id="ARBA00022723"/>
    </source>
</evidence>
<evidence type="ECO:0000256" key="8">
    <source>
        <dbReference type="SAM" id="Phobius"/>
    </source>
</evidence>
<evidence type="ECO:0000256" key="4">
    <source>
        <dbReference type="ARBA" id="ARBA00023002"/>
    </source>
</evidence>
<evidence type="ECO:0000256" key="7">
    <source>
        <dbReference type="PIRSR" id="PIRSR602403-1"/>
    </source>
</evidence>
<accession>A0A7S1T7L0</accession>
<proteinExistence type="inferred from homology"/>
<keyword evidence="6" id="KW-0503">Monooxygenase</keyword>